<dbReference type="GO" id="GO:0000155">
    <property type="term" value="F:phosphorelay sensor kinase activity"/>
    <property type="evidence" value="ECO:0007669"/>
    <property type="project" value="InterPro"/>
</dbReference>
<evidence type="ECO:0000256" key="2">
    <source>
        <dbReference type="ARBA" id="ARBA00012438"/>
    </source>
</evidence>
<feature type="domain" description="Signal transduction histidine kinase subgroup 3 dimerisation and phosphoacceptor" evidence="10">
    <location>
        <begin position="197"/>
        <end position="261"/>
    </location>
</feature>
<dbReference type="GO" id="GO:0005524">
    <property type="term" value="F:ATP binding"/>
    <property type="evidence" value="ECO:0007669"/>
    <property type="project" value="UniProtKB-KW"/>
</dbReference>
<evidence type="ECO:0000256" key="8">
    <source>
        <dbReference type="ARBA" id="ARBA00023012"/>
    </source>
</evidence>
<dbReference type="SUPFAM" id="SSF55874">
    <property type="entry name" value="ATPase domain of HSP90 chaperone/DNA topoisomerase II/histidine kinase"/>
    <property type="match status" value="1"/>
</dbReference>
<dbReference type="Proteomes" id="UP000569914">
    <property type="component" value="Unassembled WGS sequence"/>
</dbReference>
<dbReference type="InterPro" id="IPR011712">
    <property type="entry name" value="Sig_transdc_His_kin_sub3_dim/P"/>
</dbReference>
<protein>
    <recommendedName>
        <fullName evidence="2">histidine kinase</fullName>
        <ecNumber evidence="2">2.7.13.3</ecNumber>
    </recommendedName>
</protein>
<name>A0A7Y9LAC1_9ACTN</name>
<evidence type="ECO:0000256" key="3">
    <source>
        <dbReference type="ARBA" id="ARBA00022553"/>
    </source>
</evidence>
<keyword evidence="7" id="KW-0067">ATP-binding</keyword>
<feature type="transmembrane region" description="Helical" evidence="9">
    <location>
        <begin position="113"/>
        <end position="132"/>
    </location>
</feature>
<evidence type="ECO:0000259" key="10">
    <source>
        <dbReference type="Pfam" id="PF07730"/>
    </source>
</evidence>
<dbReference type="InterPro" id="IPR036890">
    <property type="entry name" value="HATPase_C_sf"/>
</dbReference>
<dbReference type="Pfam" id="PF23539">
    <property type="entry name" value="DUF7134"/>
    <property type="match status" value="1"/>
</dbReference>
<evidence type="ECO:0000256" key="5">
    <source>
        <dbReference type="ARBA" id="ARBA00022741"/>
    </source>
</evidence>
<keyword evidence="13" id="KW-1185">Reference proteome</keyword>
<keyword evidence="8" id="KW-0902">Two-component regulatory system</keyword>
<organism evidence="12 13">
    <name type="scientific">Microlunatus parietis</name>
    <dbReference type="NCBI Taxonomy" id="682979"/>
    <lineage>
        <taxon>Bacteria</taxon>
        <taxon>Bacillati</taxon>
        <taxon>Actinomycetota</taxon>
        <taxon>Actinomycetes</taxon>
        <taxon>Propionibacteriales</taxon>
        <taxon>Propionibacteriaceae</taxon>
        <taxon>Microlunatus</taxon>
    </lineage>
</organism>
<dbReference type="PANTHER" id="PTHR24421:SF10">
    <property type="entry name" value="NITRATE_NITRITE SENSOR PROTEIN NARQ"/>
    <property type="match status" value="1"/>
</dbReference>
<dbReference type="GO" id="GO:0016020">
    <property type="term" value="C:membrane"/>
    <property type="evidence" value="ECO:0007669"/>
    <property type="project" value="InterPro"/>
</dbReference>
<evidence type="ECO:0000256" key="6">
    <source>
        <dbReference type="ARBA" id="ARBA00022777"/>
    </source>
</evidence>
<keyword evidence="4" id="KW-0808">Transferase</keyword>
<dbReference type="GO" id="GO:0046983">
    <property type="term" value="F:protein dimerization activity"/>
    <property type="evidence" value="ECO:0007669"/>
    <property type="project" value="InterPro"/>
</dbReference>
<feature type="domain" description="DUF7134" evidence="11">
    <location>
        <begin position="23"/>
        <end position="168"/>
    </location>
</feature>
<keyword evidence="9" id="KW-0812">Transmembrane</keyword>
<evidence type="ECO:0000313" key="13">
    <source>
        <dbReference type="Proteomes" id="UP000569914"/>
    </source>
</evidence>
<keyword evidence="9" id="KW-1133">Transmembrane helix</keyword>
<evidence type="ECO:0000259" key="11">
    <source>
        <dbReference type="Pfam" id="PF23539"/>
    </source>
</evidence>
<dbReference type="Gene3D" id="1.20.5.1930">
    <property type="match status" value="1"/>
</dbReference>
<proteinExistence type="predicted"/>
<dbReference type="InterPro" id="IPR050482">
    <property type="entry name" value="Sensor_HK_TwoCompSys"/>
</dbReference>
<accession>A0A7Y9LAC1</accession>
<evidence type="ECO:0000313" key="12">
    <source>
        <dbReference type="EMBL" id="NYE69510.1"/>
    </source>
</evidence>
<evidence type="ECO:0000256" key="1">
    <source>
        <dbReference type="ARBA" id="ARBA00000085"/>
    </source>
</evidence>
<evidence type="ECO:0000256" key="4">
    <source>
        <dbReference type="ARBA" id="ARBA00022679"/>
    </source>
</evidence>
<dbReference type="PANTHER" id="PTHR24421">
    <property type="entry name" value="NITRATE/NITRITE SENSOR PROTEIN NARX-RELATED"/>
    <property type="match status" value="1"/>
</dbReference>
<feature type="transmembrane region" description="Helical" evidence="9">
    <location>
        <begin position="73"/>
        <end position="93"/>
    </location>
</feature>
<sequence>MAQTISPHRPAVLPSHWSALPRPVRDAVTAAVLLAFSVIPQFITVLRTSPWLVALSAAVAVAVVLLRRRVELVAFAVAGSALVLTTVVDHTYPGAILPAAVALYTVTSRRGRRAGLICLGCAVAAVLLAYVLSPTATWSGRGDGPNPLTGPALLTAAAALGETHRARRAYIREITERAERAEATRESEAQRRVAEDRLRIARDLHDVVAHQIAVINLQASVASSALPDRPEAAEASLRVVRDSARSVLQDIGGLLAMLRDESEGRAVAPAEPVASLDRLDELVDGFRRAGLRVELAWSAAPGTLPPAVDLVAYRVIQEVLTNAHKHGTGEVALTVRRDPYSLMIMADNPVPDGTEPVGIEGWGHGLQGIRERVGSVRGAAEVFRPDGRFMITIRIPLTPDRVAAGVEQES</sequence>
<dbReference type="Pfam" id="PF07730">
    <property type="entry name" value="HisKA_3"/>
    <property type="match status" value="1"/>
</dbReference>
<comment type="catalytic activity">
    <reaction evidence="1">
        <text>ATP + protein L-histidine = ADP + protein N-phospho-L-histidine.</text>
        <dbReference type="EC" id="2.7.13.3"/>
    </reaction>
</comment>
<dbReference type="AlphaFoldDB" id="A0A7Y9LAC1"/>
<dbReference type="EC" id="2.7.13.3" evidence="2"/>
<dbReference type="EMBL" id="JACCBU010000001">
    <property type="protein sequence ID" value="NYE69510.1"/>
    <property type="molecule type" value="Genomic_DNA"/>
</dbReference>
<dbReference type="Gene3D" id="3.30.565.10">
    <property type="entry name" value="Histidine kinase-like ATPase, C-terminal domain"/>
    <property type="match status" value="1"/>
</dbReference>
<dbReference type="InterPro" id="IPR055558">
    <property type="entry name" value="DUF7134"/>
</dbReference>
<evidence type="ECO:0000256" key="7">
    <source>
        <dbReference type="ARBA" id="ARBA00022840"/>
    </source>
</evidence>
<keyword evidence="9" id="KW-0472">Membrane</keyword>
<reference evidence="12 13" key="1">
    <citation type="submission" date="2020-07" db="EMBL/GenBank/DDBJ databases">
        <title>Sequencing the genomes of 1000 actinobacteria strains.</title>
        <authorList>
            <person name="Klenk H.-P."/>
        </authorList>
    </citation>
    <scope>NUCLEOTIDE SEQUENCE [LARGE SCALE GENOMIC DNA]</scope>
    <source>
        <strain evidence="12 13">DSM 22083</strain>
    </source>
</reference>
<keyword evidence="6 12" id="KW-0418">Kinase</keyword>
<keyword evidence="5" id="KW-0547">Nucleotide-binding</keyword>
<comment type="caution">
    <text evidence="12">The sequence shown here is derived from an EMBL/GenBank/DDBJ whole genome shotgun (WGS) entry which is preliminary data.</text>
</comment>
<keyword evidence="3" id="KW-0597">Phosphoprotein</keyword>
<feature type="transmembrane region" description="Helical" evidence="9">
    <location>
        <begin position="49"/>
        <end position="66"/>
    </location>
</feature>
<evidence type="ECO:0000256" key="9">
    <source>
        <dbReference type="SAM" id="Phobius"/>
    </source>
</evidence>
<gene>
    <name evidence="12" type="ORF">BKA15_000839</name>
</gene>
<dbReference type="RefSeq" id="WP_179748340.1">
    <property type="nucleotide sequence ID" value="NZ_JACCBU010000001.1"/>
</dbReference>